<keyword evidence="2" id="KW-0812">Transmembrane</keyword>
<organism evidence="3 4">
    <name type="scientific">Nocardia macrotermitis</name>
    <dbReference type="NCBI Taxonomy" id="2585198"/>
    <lineage>
        <taxon>Bacteria</taxon>
        <taxon>Bacillati</taxon>
        <taxon>Actinomycetota</taxon>
        <taxon>Actinomycetes</taxon>
        <taxon>Mycobacteriales</taxon>
        <taxon>Nocardiaceae</taxon>
        <taxon>Nocardia</taxon>
    </lineage>
</organism>
<feature type="compositionally biased region" description="Basic and acidic residues" evidence="1">
    <location>
        <begin position="117"/>
        <end position="127"/>
    </location>
</feature>
<proteinExistence type="predicted"/>
<gene>
    <name evidence="3" type="ORF">NRB20_15460</name>
</gene>
<feature type="region of interest" description="Disordered" evidence="1">
    <location>
        <begin position="1"/>
        <end position="151"/>
    </location>
</feature>
<keyword evidence="2" id="KW-0472">Membrane</keyword>
<evidence type="ECO:0000256" key="2">
    <source>
        <dbReference type="SAM" id="Phobius"/>
    </source>
</evidence>
<feature type="compositionally biased region" description="Gly residues" evidence="1">
    <location>
        <begin position="283"/>
        <end position="298"/>
    </location>
</feature>
<evidence type="ECO:0000313" key="3">
    <source>
        <dbReference type="EMBL" id="MQY18467.1"/>
    </source>
</evidence>
<name>A0A7K0CY99_9NOCA</name>
<accession>A0A7K0CY99</accession>
<feature type="region of interest" description="Disordered" evidence="1">
    <location>
        <begin position="274"/>
        <end position="298"/>
    </location>
</feature>
<dbReference type="Proteomes" id="UP000438448">
    <property type="component" value="Unassembled WGS sequence"/>
</dbReference>
<protein>
    <submittedName>
        <fullName evidence="3">Uncharacterized protein</fullName>
    </submittedName>
</protein>
<dbReference type="AlphaFoldDB" id="A0A7K0CY99"/>
<keyword evidence="2" id="KW-1133">Transmembrane helix</keyword>
<comment type="caution">
    <text evidence="3">The sequence shown here is derived from an EMBL/GenBank/DDBJ whole genome shotgun (WGS) entry which is preliminary data.</text>
</comment>
<feature type="transmembrane region" description="Helical" evidence="2">
    <location>
        <begin position="172"/>
        <end position="192"/>
    </location>
</feature>
<evidence type="ECO:0000256" key="1">
    <source>
        <dbReference type="SAM" id="MobiDB-lite"/>
    </source>
</evidence>
<keyword evidence="4" id="KW-1185">Reference proteome</keyword>
<sequence>MATEHPGMGRYNPDPGETGSSHPAQEPAPTERVSPQGPGFAEPEPTHPIPGMPNPTLPMPVLGDTRASASGGDDPDATATTPQLGLSDDATKVSAQPATPDIGGAIYPPPDDTSADDAPHGRIERQEAGVTQPRPPTVAESRARDKARKRAEEAERAAALALEAKQRNRKRVLIGGAAIVGVAAVVGAGYLACQPSEPDVTAYCITDDSGQQTVVNDNDCVAAQNYATTTGTYHSGLPAVFFFNGHQYRYYYGGANTVGRAPVGGSFSAPSNAHVSTKSGTVVRGGLGSTSGGKSGGS</sequence>
<feature type="compositionally biased region" description="Pro residues" evidence="1">
    <location>
        <begin position="46"/>
        <end position="58"/>
    </location>
</feature>
<evidence type="ECO:0000313" key="4">
    <source>
        <dbReference type="Proteomes" id="UP000438448"/>
    </source>
</evidence>
<dbReference type="EMBL" id="WEGK01000003">
    <property type="protein sequence ID" value="MQY18467.1"/>
    <property type="molecule type" value="Genomic_DNA"/>
</dbReference>
<reference evidence="3 4" key="1">
    <citation type="submission" date="2019-10" db="EMBL/GenBank/DDBJ databases">
        <title>Nocardia macrotermitis sp. nov. and Nocardia aurantia sp. nov., isolated from the gut of fungus growing-termite Macrotermes natalensis.</title>
        <authorList>
            <person name="Benndorf R."/>
            <person name="Schwitalla J."/>
            <person name="Martin K."/>
            <person name="De Beer W."/>
            <person name="Kaster A.-K."/>
            <person name="Vollmers J."/>
            <person name="Poulsen M."/>
            <person name="Beemelmanns C."/>
        </authorList>
    </citation>
    <scope>NUCLEOTIDE SEQUENCE [LARGE SCALE GENOMIC DNA]</scope>
    <source>
        <strain evidence="3 4">RB20</strain>
    </source>
</reference>